<feature type="domain" description="ZSWIM1/3 RNaseH-like" evidence="1">
    <location>
        <begin position="67"/>
        <end position="189"/>
    </location>
</feature>
<dbReference type="PANTHER" id="PTHR31569:SF4">
    <property type="entry name" value="SWIM-TYPE DOMAIN-CONTAINING PROTEIN"/>
    <property type="match status" value="1"/>
</dbReference>
<dbReference type="InterPro" id="IPR052579">
    <property type="entry name" value="Zinc_finger_SWIM"/>
</dbReference>
<dbReference type="Pfam" id="PF21056">
    <property type="entry name" value="ZSWIM1-3_RNaseH-like"/>
    <property type="match status" value="1"/>
</dbReference>
<name>A0A6A3HX43_9STRA</name>
<organism evidence="2 3">
    <name type="scientific">Phytophthora rubi</name>
    <dbReference type="NCBI Taxonomy" id="129364"/>
    <lineage>
        <taxon>Eukaryota</taxon>
        <taxon>Sar</taxon>
        <taxon>Stramenopiles</taxon>
        <taxon>Oomycota</taxon>
        <taxon>Peronosporomycetes</taxon>
        <taxon>Peronosporales</taxon>
        <taxon>Peronosporaceae</taxon>
        <taxon>Phytophthora</taxon>
    </lineage>
</organism>
<reference evidence="2 3" key="1">
    <citation type="submission" date="2018-09" db="EMBL/GenBank/DDBJ databases">
        <title>Genomic investigation of the strawberry pathogen Phytophthora fragariae indicates pathogenicity is determined by transcriptional variation in three key races.</title>
        <authorList>
            <person name="Adams T.M."/>
            <person name="Armitage A.D."/>
            <person name="Sobczyk M.K."/>
            <person name="Bates H.J."/>
            <person name="Dunwell J.M."/>
            <person name="Nellist C.F."/>
            <person name="Harrison R.J."/>
        </authorList>
    </citation>
    <scope>NUCLEOTIDE SEQUENCE [LARGE SCALE GENOMIC DNA]</scope>
    <source>
        <strain evidence="2 3">SCRP249</strain>
    </source>
</reference>
<dbReference type="EMBL" id="QXFV01003623">
    <property type="protein sequence ID" value="KAE8975169.1"/>
    <property type="molecule type" value="Genomic_DNA"/>
</dbReference>
<gene>
    <name evidence="2" type="ORF">PR001_g25783</name>
</gene>
<dbReference type="PANTHER" id="PTHR31569">
    <property type="entry name" value="SWIM-TYPE DOMAIN-CONTAINING PROTEIN"/>
    <property type="match status" value="1"/>
</dbReference>
<dbReference type="Proteomes" id="UP000429607">
    <property type="component" value="Unassembled WGS sequence"/>
</dbReference>
<evidence type="ECO:0000259" key="1">
    <source>
        <dbReference type="Pfam" id="PF21056"/>
    </source>
</evidence>
<proteinExistence type="predicted"/>
<dbReference type="AlphaFoldDB" id="A0A6A3HX43"/>
<dbReference type="InterPro" id="IPR048324">
    <property type="entry name" value="ZSWIM1-3_RNaseH-like"/>
</dbReference>
<comment type="caution">
    <text evidence="2">The sequence shown here is derived from an EMBL/GenBank/DDBJ whole genome shotgun (WGS) entry which is preliminary data.</text>
</comment>
<evidence type="ECO:0000313" key="2">
    <source>
        <dbReference type="EMBL" id="KAE8975169.1"/>
    </source>
</evidence>
<sequence>MCLADRQSNQQWHHLDPLPLCSQLELPSLDQDVEVTRQGQSRTTLCDHESFTTGGKTDEERTVELLREFCDADGVSAAVSVNDTSGLVDAICFQTASQKRLFRASPEVIMVDTTHGTNKNYYKLFSILLDNVFGKGQYVQHSLVESEAMDNLTFCLNEFKESNRAWVNIRVVVRTRILKKREFWPKLFPMPGKFFANST</sequence>
<accession>A0A6A3HX43</accession>
<evidence type="ECO:0000313" key="3">
    <source>
        <dbReference type="Proteomes" id="UP000429607"/>
    </source>
</evidence>
<protein>
    <recommendedName>
        <fullName evidence="1">ZSWIM1/3 RNaseH-like domain-containing protein</fullName>
    </recommendedName>
</protein>